<protein>
    <submittedName>
        <fullName evidence="4">Uncharacterized protein</fullName>
    </submittedName>
</protein>
<dbReference type="PANTHER" id="PTHR42970">
    <property type="entry name" value="PECTATE LYASE C-RELATED"/>
    <property type="match status" value="1"/>
</dbReference>
<dbReference type="PANTHER" id="PTHR42970:SF1">
    <property type="entry name" value="PECTATE LYASE C-RELATED"/>
    <property type="match status" value="1"/>
</dbReference>
<dbReference type="EMBL" id="JAOTIF010000003">
    <property type="protein sequence ID" value="MCU7548850.1"/>
    <property type="molecule type" value="Genomic_DNA"/>
</dbReference>
<dbReference type="Proteomes" id="UP001155483">
    <property type="component" value="Unassembled WGS sequence"/>
</dbReference>
<evidence type="ECO:0000313" key="5">
    <source>
        <dbReference type="Proteomes" id="UP001155483"/>
    </source>
</evidence>
<comment type="caution">
    <text evidence="4">The sequence shown here is derived from an EMBL/GenBank/DDBJ whole genome shotgun (WGS) entry which is preliminary data.</text>
</comment>
<dbReference type="GO" id="GO:0046872">
    <property type="term" value="F:metal ion binding"/>
    <property type="evidence" value="ECO:0007669"/>
    <property type="project" value="UniProtKB-KW"/>
</dbReference>
<accession>A0A9X2XU09</accession>
<dbReference type="InterPro" id="IPR052063">
    <property type="entry name" value="Polysaccharide_Lyase_1"/>
</dbReference>
<dbReference type="RefSeq" id="WP_279296295.1">
    <property type="nucleotide sequence ID" value="NZ_JAOTIF010000003.1"/>
</dbReference>
<evidence type="ECO:0000256" key="1">
    <source>
        <dbReference type="ARBA" id="ARBA00022723"/>
    </source>
</evidence>
<evidence type="ECO:0000256" key="2">
    <source>
        <dbReference type="ARBA" id="ARBA00023180"/>
    </source>
</evidence>
<reference evidence="4" key="1">
    <citation type="submission" date="2022-09" db="EMBL/GenBank/DDBJ databases">
        <authorList>
            <person name="Yuan C."/>
            <person name="Ke Z."/>
        </authorList>
    </citation>
    <scope>NUCLEOTIDE SEQUENCE</scope>
    <source>
        <strain evidence="4">LB-8</strain>
    </source>
</reference>
<name>A0A9X2XU09_9BACT</name>
<feature type="region of interest" description="Disordered" evidence="3">
    <location>
        <begin position="1"/>
        <end position="37"/>
    </location>
</feature>
<reference evidence="4" key="2">
    <citation type="submission" date="2023-04" db="EMBL/GenBank/DDBJ databases">
        <title>Paracnuella aquatica gen. nov., sp. nov., a member of the family Chitinophagaceae isolated from a hot spring.</title>
        <authorList>
            <person name="Wang C."/>
        </authorList>
    </citation>
    <scope>NUCLEOTIDE SEQUENCE</scope>
    <source>
        <strain evidence="4">LB-8</strain>
    </source>
</reference>
<organism evidence="4 5">
    <name type="scientific">Paraflavisolibacter caeni</name>
    <dbReference type="NCBI Taxonomy" id="2982496"/>
    <lineage>
        <taxon>Bacteria</taxon>
        <taxon>Pseudomonadati</taxon>
        <taxon>Bacteroidota</taxon>
        <taxon>Chitinophagia</taxon>
        <taxon>Chitinophagales</taxon>
        <taxon>Chitinophagaceae</taxon>
        <taxon>Paraflavisolibacter</taxon>
    </lineage>
</organism>
<proteinExistence type="predicted"/>
<dbReference type="AlphaFoldDB" id="A0A9X2XU09"/>
<keyword evidence="5" id="KW-1185">Reference proteome</keyword>
<keyword evidence="1" id="KW-0479">Metal-binding</keyword>
<sequence length="53" mass="5883">MVSDADGLPDDWEKSNGLNPHDPKDSSEKAKGKQGYTNIEVFINQLGGFTKRF</sequence>
<evidence type="ECO:0000256" key="3">
    <source>
        <dbReference type="SAM" id="MobiDB-lite"/>
    </source>
</evidence>
<evidence type="ECO:0000313" key="4">
    <source>
        <dbReference type="EMBL" id="MCU7548850.1"/>
    </source>
</evidence>
<feature type="compositionally biased region" description="Basic and acidic residues" evidence="3">
    <location>
        <begin position="21"/>
        <end position="31"/>
    </location>
</feature>
<gene>
    <name evidence="4" type="ORF">OCK74_06955</name>
</gene>
<keyword evidence="2" id="KW-0325">Glycoprotein</keyword>